<keyword evidence="6 9" id="KW-0472">Membrane</keyword>
<dbReference type="Pfam" id="PF00209">
    <property type="entry name" value="SNF"/>
    <property type="match status" value="1"/>
</dbReference>
<feature type="transmembrane region" description="Helical" evidence="9">
    <location>
        <begin position="483"/>
        <end position="507"/>
    </location>
</feature>
<evidence type="ECO:0000256" key="2">
    <source>
        <dbReference type="ARBA" id="ARBA00022448"/>
    </source>
</evidence>
<dbReference type="GO" id="GO:0005886">
    <property type="term" value="C:plasma membrane"/>
    <property type="evidence" value="ECO:0007669"/>
    <property type="project" value="TreeGrafter"/>
</dbReference>
<accession>A0A811LR36</accession>
<dbReference type="PANTHER" id="PTHR11616:SF240">
    <property type="entry name" value="BLOATED TUBULES, ISOFORM B-RELATED"/>
    <property type="match status" value="1"/>
</dbReference>
<dbReference type="EMBL" id="CAJFDH010000006">
    <property type="protein sequence ID" value="CAD5230789.1"/>
    <property type="molecule type" value="Genomic_DNA"/>
</dbReference>
<keyword evidence="5 9" id="KW-1133">Transmembrane helix</keyword>
<keyword evidence="7" id="KW-0479">Metal-binding</keyword>
<evidence type="ECO:0000256" key="4">
    <source>
        <dbReference type="ARBA" id="ARBA00022847"/>
    </source>
</evidence>
<evidence type="ECO:0000256" key="1">
    <source>
        <dbReference type="ARBA" id="ARBA00004141"/>
    </source>
</evidence>
<protein>
    <recommendedName>
        <fullName evidence="12">Transporter</fullName>
    </recommendedName>
</protein>
<feature type="transmembrane region" description="Helical" evidence="9">
    <location>
        <begin position="601"/>
        <end position="624"/>
    </location>
</feature>
<feature type="transmembrane region" description="Helical" evidence="9">
    <location>
        <begin position="376"/>
        <end position="395"/>
    </location>
</feature>
<dbReference type="EMBL" id="CAJFCW020000006">
    <property type="protein sequence ID" value="CAG9127967.1"/>
    <property type="molecule type" value="Genomic_DNA"/>
</dbReference>
<evidence type="ECO:0000256" key="7">
    <source>
        <dbReference type="PIRSR" id="PIRSR600175-1"/>
    </source>
</evidence>
<dbReference type="Proteomes" id="UP000614601">
    <property type="component" value="Unassembled WGS sequence"/>
</dbReference>
<dbReference type="GO" id="GO:0035725">
    <property type="term" value="P:sodium ion transmembrane transport"/>
    <property type="evidence" value="ECO:0007669"/>
    <property type="project" value="TreeGrafter"/>
</dbReference>
<keyword evidence="3 9" id="KW-0812">Transmembrane</keyword>
<feature type="binding site" evidence="7">
    <location>
        <position position="415"/>
    </location>
    <ligand>
        <name>Na(+)</name>
        <dbReference type="ChEBI" id="CHEBI:29101"/>
        <label>1</label>
    </ligand>
</feature>
<dbReference type="PRINTS" id="PR00176">
    <property type="entry name" value="NANEUSMPORT"/>
</dbReference>
<feature type="transmembrane region" description="Helical" evidence="9">
    <location>
        <begin position="644"/>
        <end position="664"/>
    </location>
</feature>
<evidence type="ECO:0000256" key="3">
    <source>
        <dbReference type="ARBA" id="ARBA00022692"/>
    </source>
</evidence>
<feature type="transmembrane region" description="Helical" evidence="9">
    <location>
        <begin position="333"/>
        <end position="351"/>
    </location>
</feature>
<feature type="transmembrane region" description="Helical" evidence="9">
    <location>
        <begin position="168"/>
        <end position="187"/>
    </location>
</feature>
<evidence type="ECO:0000256" key="6">
    <source>
        <dbReference type="ARBA" id="ARBA00023136"/>
    </source>
</evidence>
<dbReference type="OrthoDB" id="5869731at2759"/>
<proteinExistence type="predicted"/>
<dbReference type="GO" id="GO:0015293">
    <property type="term" value="F:symporter activity"/>
    <property type="evidence" value="ECO:0007669"/>
    <property type="project" value="UniProtKB-KW"/>
</dbReference>
<comment type="caution">
    <text evidence="10">The sequence shown here is derived from an EMBL/GenBank/DDBJ whole genome shotgun (WGS) entry which is preliminary data.</text>
</comment>
<keyword evidence="11" id="KW-1185">Reference proteome</keyword>
<evidence type="ECO:0008006" key="12">
    <source>
        <dbReference type="Google" id="ProtNLM"/>
    </source>
</evidence>
<evidence type="ECO:0000256" key="5">
    <source>
        <dbReference type="ARBA" id="ARBA00022989"/>
    </source>
</evidence>
<keyword evidence="4" id="KW-0769">Symport</keyword>
<comment type="subcellular location">
    <subcellularLocation>
        <location evidence="1">Membrane</location>
        <topology evidence="1">Multi-pass membrane protein</topology>
    </subcellularLocation>
</comment>
<name>A0A811LR36_9BILA</name>
<evidence type="ECO:0000256" key="9">
    <source>
        <dbReference type="SAM" id="Phobius"/>
    </source>
</evidence>
<dbReference type="GO" id="GO:0046872">
    <property type="term" value="F:metal ion binding"/>
    <property type="evidence" value="ECO:0007669"/>
    <property type="project" value="UniProtKB-KW"/>
</dbReference>
<feature type="region of interest" description="Disordered" evidence="8">
    <location>
        <begin position="1"/>
        <end position="24"/>
    </location>
</feature>
<dbReference type="InterPro" id="IPR037272">
    <property type="entry name" value="SNS_sf"/>
</dbReference>
<feature type="transmembrane region" description="Helical" evidence="9">
    <location>
        <begin position="302"/>
        <end position="321"/>
    </location>
</feature>
<dbReference type="PROSITE" id="PS50267">
    <property type="entry name" value="NA_NEUROTRAN_SYMP_3"/>
    <property type="match status" value="1"/>
</dbReference>
<dbReference type="Proteomes" id="UP000783686">
    <property type="component" value="Unassembled WGS sequence"/>
</dbReference>
<reference evidence="10" key="1">
    <citation type="submission" date="2020-09" db="EMBL/GenBank/DDBJ databases">
        <authorList>
            <person name="Kikuchi T."/>
        </authorList>
    </citation>
    <scope>NUCLEOTIDE SEQUENCE</scope>
    <source>
        <strain evidence="10">SH1</strain>
    </source>
</reference>
<keyword evidence="7" id="KW-0915">Sodium</keyword>
<evidence type="ECO:0000313" key="11">
    <source>
        <dbReference type="Proteomes" id="UP000614601"/>
    </source>
</evidence>
<dbReference type="InterPro" id="IPR000175">
    <property type="entry name" value="Na/ntran_symport"/>
</dbReference>
<feature type="binding site" evidence="7">
    <location>
        <position position="113"/>
    </location>
    <ligand>
        <name>Na(+)</name>
        <dbReference type="ChEBI" id="CHEBI:29101"/>
        <label>1</label>
    </ligand>
</feature>
<evidence type="ECO:0000313" key="10">
    <source>
        <dbReference type="EMBL" id="CAD5230789.1"/>
    </source>
</evidence>
<feature type="transmembrane region" description="Helical" evidence="9">
    <location>
        <begin position="407"/>
        <end position="433"/>
    </location>
</feature>
<evidence type="ECO:0000256" key="8">
    <source>
        <dbReference type="SAM" id="MobiDB-lite"/>
    </source>
</evidence>
<feature type="transmembrane region" description="Helical" evidence="9">
    <location>
        <begin position="558"/>
        <end position="580"/>
    </location>
</feature>
<keyword evidence="2" id="KW-0813">Transport</keyword>
<dbReference type="PANTHER" id="PTHR11616">
    <property type="entry name" value="SODIUM/CHLORIDE DEPENDENT TRANSPORTER"/>
    <property type="match status" value="1"/>
</dbReference>
<dbReference type="SUPFAM" id="SSF161070">
    <property type="entry name" value="SNF-like"/>
    <property type="match status" value="1"/>
</dbReference>
<gene>
    <name evidence="10" type="ORF">BOKJ2_LOCUS14317</name>
</gene>
<feature type="transmembrane region" description="Helical" evidence="9">
    <location>
        <begin position="127"/>
        <end position="147"/>
    </location>
</feature>
<feature type="compositionally biased region" description="Basic and acidic residues" evidence="8">
    <location>
        <begin position="9"/>
        <end position="24"/>
    </location>
</feature>
<sequence>MGNRHPKSSRSDEDKKPQVSVEEHVNLETADEEIRRLVKMRFQKQDWAMGRGVVEEEMLVTAFELKTLKSSHVIHDFDRAVVIKSVPTKESLHHSRSVSNIMLCITYGLSSHNLLDFPYFCYKHGGITFFIPYIIVLIFFAIPMLFIEIGLGQFYQKPATHIFAAMNFSYTGVGLAIVLVSFLKLFWNLKVVSISMFMAMRGIESWFQEKNVWNECIQVSTSNCYDFLLQERCYALKYNEFDEQQLDPATEEKCKYFYKYVTRANFSGAHGMSPIIMNYLNTYAWAVPPKIDDLVVEYGEPLYIMSAAFAVSVIFMVVGVRRVAVIPLGMLKVASIASVIWIYIFLARAPLTEAGKELFYTLAPVHLLDGQTWADAVQMAIVTLSMCDGSLHAIGRITSFNHRYWTSVAVLLIVNVALAYFCSLTLICAVSILTEQLFHQANGGNIEGRIHEYMVHGSIVTWSAVPEAINSFGLSGPYHLVPIYYLCICFMSFPGLVINMAKMYQAVKESAISVYIMDNGEFMFIKRLALLFMMIIFLLPSVFLLAQSWSVVLARLLSIYSINVSFMIGVAELGIIAYLYDGTKFYIDIFTMHTKLPFITAIIFLILVVISPFVAFSGLCYHMLLNRVMRIVDYVVPVELHLTTSTTMVIAFLIMIAFPFRNMVNSLYHGYSLRNIWQIQATWVPLRKADGEVARGNRLAFRRQNHYSKCAVAKTDVRNLTKQ</sequence>
<feature type="transmembrane region" description="Helical" evidence="9">
    <location>
        <begin position="528"/>
        <end position="546"/>
    </location>
</feature>
<dbReference type="AlphaFoldDB" id="A0A811LR36"/>
<organism evidence="10 11">
    <name type="scientific">Bursaphelenchus okinawaensis</name>
    <dbReference type="NCBI Taxonomy" id="465554"/>
    <lineage>
        <taxon>Eukaryota</taxon>
        <taxon>Metazoa</taxon>
        <taxon>Ecdysozoa</taxon>
        <taxon>Nematoda</taxon>
        <taxon>Chromadorea</taxon>
        <taxon>Rhabditida</taxon>
        <taxon>Tylenchina</taxon>
        <taxon>Tylenchomorpha</taxon>
        <taxon>Aphelenchoidea</taxon>
        <taxon>Aphelenchoididae</taxon>
        <taxon>Bursaphelenchus</taxon>
    </lineage>
</organism>
<dbReference type="GO" id="GO:0006865">
    <property type="term" value="P:amino acid transport"/>
    <property type="evidence" value="ECO:0007669"/>
    <property type="project" value="TreeGrafter"/>
</dbReference>